<dbReference type="Proteomes" id="UP001187471">
    <property type="component" value="Unassembled WGS sequence"/>
</dbReference>
<dbReference type="AlphaFoldDB" id="A0AA88UDJ0"/>
<protein>
    <submittedName>
        <fullName evidence="1">Uncharacterized protein</fullName>
    </submittedName>
</protein>
<name>A0AA88UDJ0_9ASTE</name>
<organism evidence="1 2">
    <name type="scientific">Escallonia rubra</name>
    <dbReference type="NCBI Taxonomy" id="112253"/>
    <lineage>
        <taxon>Eukaryota</taxon>
        <taxon>Viridiplantae</taxon>
        <taxon>Streptophyta</taxon>
        <taxon>Embryophyta</taxon>
        <taxon>Tracheophyta</taxon>
        <taxon>Spermatophyta</taxon>
        <taxon>Magnoliopsida</taxon>
        <taxon>eudicotyledons</taxon>
        <taxon>Gunneridae</taxon>
        <taxon>Pentapetalae</taxon>
        <taxon>asterids</taxon>
        <taxon>campanulids</taxon>
        <taxon>Escalloniales</taxon>
        <taxon>Escalloniaceae</taxon>
        <taxon>Escallonia</taxon>
    </lineage>
</organism>
<comment type="caution">
    <text evidence="1">The sequence shown here is derived from an EMBL/GenBank/DDBJ whole genome shotgun (WGS) entry which is preliminary data.</text>
</comment>
<evidence type="ECO:0000313" key="1">
    <source>
        <dbReference type="EMBL" id="KAK2978823.1"/>
    </source>
</evidence>
<accession>A0AA88UDJ0</accession>
<dbReference type="EMBL" id="JAVXUO010001819">
    <property type="protein sequence ID" value="KAK2978823.1"/>
    <property type="molecule type" value="Genomic_DNA"/>
</dbReference>
<keyword evidence="2" id="KW-1185">Reference proteome</keyword>
<evidence type="ECO:0000313" key="2">
    <source>
        <dbReference type="Proteomes" id="UP001187471"/>
    </source>
</evidence>
<sequence length="216" mass="23615">MDWDWRGRNEENNGIVASAKSRPDSLPITIFCHILPALPPSPFITPLTPQAPPSRSRAKQWFSAAVNGCSRPSIASFWYARSFTPQFDTNKQFFDSSWLYKSEEVRIEAAHAVVSYLSGNSGVTLETVGEADIAMSGNSKLTIGHKSSVLRQTQVSDVLSTSEEASGLAAVQTVSSEELFASSTCHRGKSELHIRGNSEMYSEAANRSDTTYCLSN</sequence>
<proteinExistence type="predicted"/>
<reference evidence="1" key="1">
    <citation type="submission" date="2022-12" db="EMBL/GenBank/DDBJ databases">
        <title>Draft genome assemblies for two species of Escallonia (Escalloniales).</title>
        <authorList>
            <person name="Chanderbali A."/>
            <person name="Dervinis C."/>
            <person name="Anghel I."/>
            <person name="Soltis D."/>
            <person name="Soltis P."/>
            <person name="Zapata F."/>
        </authorList>
    </citation>
    <scope>NUCLEOTIDE SEQUENCE</scope>
    <source>
        <strain evidence="1">UCBG92.1500</strain>
        <tissue evidence="1">Leaf</tissue>
    </source>
</reference>
<gene>
    <name evidence="1" type="ORF">RJ640_024806</name>
</gene>